<keyword evidence="3" id="KW-1185">Reference proteome</keyword>
<sequence>MKIKEGTWFIPAVYTTVALILAITVVYVDYSLNAFYPEIFLVDLDLSKTILGTIAGSLLTMTTITFSTTMVVLTTYSSQFSPRTLQNFIQDPVTMRVLGVFIGGFVYCIFTLLFIRESFGNTVASATIGVLIAFVCLAFFAFFIYHVATSIQVGKLIERLTDDVLGLIRKEKEMIEENESVSLMEVRPSILFEEKTVKAKQFGYIQDINEEKLIQLAAEQGSTIEVLKPIGHFVTEKQNLLCIVNQEKVPEGIEDAVIIGVERTTYKDVEFGLQKIAEVALRAVSPGINDPNTAIQCIKSLSVCLSAAAHLNGKVKTISDNDGKIQVLIPQRPFEDLLYTSFRQISHYGKDDFSVMKAIFKALEEIDSGSGPAVRNALNKFADYLKEKVETAALNQSEKDELYNSPVIADSTDSGL</sequence>
<evidence type="ECO:0000313" key="2">
    <source>
        <dbReference type="EMBL" id="MFC4411688.1"/>
    </source>
</evidence>
<dbReference type="RefSeq" id="WP_378156924.1">
    <property type="nucleotide sequence ID" value="NZ_JBHSEC010000022.1"/>
</dbReference>
<comment type="caution">
    <text evidence="2">The sequence shown here is derived from an EMBL/GenBank/DDBJ whole genome shotgun (WGS) entry which is preliminary data.</text>
</comment>
<feature type="transmembrane region" description="Helical" evidence="1">
    <location>
        <begin position="97"/>
        <end position="116"/>
    </location>
</feature>
<proteinExistence type="predicted"/>
<protein>
    <submittedName>
        <fullName evidence="2">DUF2254 domain-containing protein</fullName>
    </submittedName>
</protein>
<dbReference type="Proteomes" id="UP001595817">
    <property type="component" value="Unassembled WGS sequence"/>
</dbReference>
<keyword evidence="1" id="KW-1133">Transmembrane helix</keyword>
<keyword evidence="1" id="KW-0812">Transmembrane</keyword>
<evidence type="ECO:0000313" key="3">
    <source>
        <dbReference type="Proteomes" id="UP001595817"/>
    </source>
</evidence>
<dbReference type="InterPro" id="IPR018723">
    <property type="entry name" value="DUF2254_membrane"/>
</dbReference>
<name>A0ABV8X903_9LACT</name>
<dbReference type="EMBL" id="JBHSEC010000022">
    <property type="protein sequence ID" value="MFC4411688.1"/>
    <property type="molecule type" value="Genomic_DNA"/>
</dbReference>
<gene>
    <name evidence="2" type="ORF">ACFOZY_14950</name>
</gene>
<accession>A0ABV8X903</accession>
<organism evidence="2 3">
    <name type="scientific">Chungangia koreensis</name>
    <dbReference type="NCBI Taxonomy" id="752657"/>
    <lineage>
        <taxon>Bacteria</taxon>
        <taxon>Bacillati</taxon>
        <taxon>Bacillota</taxon>
        <taxon>Bacilli</taxon>
        <taxon>Lactobacillales</taxon>
        <taxon>Chungangia</taxon>
    </lineage>
</organism>
<feature type="transmembrane region" description="Helical" evidence="1">
    <location>
        <begin position="12"/>
        <end position="30"/>
    </location>
</feature>
<keyword evidence="1" id="KW-0472">Membrane</keyword>
<reference evidence="3" key="1">
    <citation type="journal article" date="2019" name="Int. J. Syst. Evol. Microbiol.">
        <title>The Global Catalogue of Microorganisms (GCM) 10K type strain sequencing project: providing services to taxonomists for standard genome sequencing and annotation.</title>
        <authorList>
            <consortium name="The Broad Institute Genomics Platform"/>
            <consortium name="The Broad Institute Genome Sequencing Center for Infectious Disease"/>
            <person name="Wu L."/>
            <person name="Ma J."/>
        </authorList>
    </citation>
    <scope>NUCLEOTIDE SEQUENCE [LARGE SCALE GENOMIC DNA]</scope>
    <source>
        <strain evidence="3">CCUG 59778</strain>
    </source>
</reference>
<feature type="transmembrane region" description="Helical" evidence="1">
    <location>
        <begin position="122"/>
        <end position="145"/>
    </location>
</feature>
<dbReference type="Pfam" id="PF10011">
    <property type="entry name" value="DUF2254"/>
    <property type="match status" value="1"/>
</dbReference>
<evidence type="ECO:0000256" key="1">
    <source>
        <dbReference type="SAM" id="Phobius"/>
    </source>
</evidence>
<feature type="transmembrane region" description="Helical" evidence="1">
    <location>
        <begin position="50"/>
        <end position="76"/>
    </location>
</feature>